<proteinExistence type="predicted"/>
<evidence type="ECO:0000313" key="3">
    <source>
        <dbReference type="Proteomes" id="UP001362999"/>
    </source>
</evidence>
<keyword evidence="3" id="KW-1185">Reference proteome</keyword>
<dbReference type="Pfam" id="PF20722">
    <property type="entry name" value="DUF6830"/>
    <property type="match status" value="1"/>
</dbReference>
<accession>A0AAV9Z4W7</accession>
<sequence>MLSGNGGSFTQWFDGDQFASEREENLYYPFASKDDWQVGSFFLRSRMTMKDIDEFLKIPIVQKCLPLSFKTAKELRARVEILPPGPQWKAKVIKYDAYPTKKPIVLYYRDALECVEFLLKNPIIAKHLQLVPQKQYRNGKRIWKEWISGDAAWAMQEALPAGATLLGVIGTADKTNISVMNGDRVAHPFLISLANLDMEFQMKASNHTFMMTALLPIPKFLCPQEIRGLMERRLYHHCLDIVCAPLKTAAADGHVMSTSTGARLQCHTPLAAFIADAPEAADIACVMGKTSHLTMASHATFDDPFRHPSRTGEVTWGDICRVNTQVDPWDVARYQKVSKEFRLSGVHLPFWRDWSLSTDPSRFLTMEPLHTLHKGFFDHDFQWGQRILGDEEIDFRLSVIQPRIGFRHFKEGVTALKQLGGREHRELERCFIAVIADAAPPLVVQALRALIDFRFLLQAPEMDEETLARLHASLAEFHANKQHIIAAGGREQAHFRIPKLEFMQSAVPGIHTEIKTPARTQTNHRDYDPQIVRYLDRSEKMRIFDLATGLREEESEDNEADDEEGLYDEVAAAAGESGRPVRNLFHLALSHRIRYPNLECRIFTTSSTAFSLNRHPNLASISVDDAAALFHLPDLRPALGDYLARTNSGPYAAAIGGARRSPPGCHLPFTHLKVWFSIRVQVKTPHKTNPRPLPAQNLQAQPPNEEWRHGRFDTVLLCNDQASAWPGQGFRNGLQGHTIAQVRLIMRPLWDTEAAPSIAPYLMYAQRFDIIPQKGLGGRDPSTGMYLLKRATRSNGSRIGDVVDVRNIRIPAELIARFGKQADPRFAPFNSLECCTEVRLNKYSTKELFWILESVSL</sequence>
<dbReference type="Proteomes" id="UP001362999">
    <property type="component" value="Unassembled WGS sequence"/>
</dbReference>
<name>A0AAV9Z4W7_9AGAR</name>
<organism evidence="2 3">
    <name type="scientific">Favolaschia claudopus</name>
    <dbReference type="NCBI Taxonomy" id="2862362"/>
    <lineage>
        <taxon>Eukaryota</taxon>
        <taxon>Fungi</taxon>
        <taxon>Dikarya</taxon>
        <taxon>Basidiomycota</taxon>
        <taxon>Agaricomycotina</taxon>
        <taxon>Agaricomycetes</taxon>
        <taxon>Agaricomycetidae</taxon>
        <taxon>Agaricales</taxon>
        <taxon>Marasmiineae</taxon>
        <taxon>Mycenaceae</taxon>
        <taxon>Favolaschia</taxon>
    </lineage>
</organism>
<evidence type="ECO:0000313" key="2">
    <source>
        <dbReference type="EMBL" id="KAK6971672.1"/>
    </source>
</evidence>
<dbReference type="EMBL" id="JAWWNJ010000206">
    <property type="protein sequence ID" value="KAK6971672.1"/>
    <property type="molecule type" value="Genomic_DNA"/>
</dbReference>
<gene>
    <name evidence="2" type="ORF">R3P38DRAFT_3336665</name>
</gene>
<dbReference type="AlphaFoldDB" id="A0AAV9Z4W7"/>
<feature type="domain" description="DUF6830" evidence="1">
    <location>
        <begin position="599"/>
        <end position="741"/>
    </location>
</feature>
<dbReference type="InterPro" id="IPR041078">
    <property type="entry name" value="Plavaka"/>
</dbReference>
<dbReference type="Pfam" id="PF18759">
    <property type="entry name" value="Plavaka"/>
    <property type="match status" value="1"/>
</dbReference>
<reference evidence="2 3" key="1">
    <citation type="journal article" date="2024" name="J Genomics">
        <title>Draft genome sequencing and assembly of Favolaschia claudopus CIRM-BRFM 2984 isolated from oak limbs.</title>
        <authorList>
            <person name="Navarro D."/>
            <person name="Drula E."/>
            <person name="Chaduli D."/>
            <person name="Cazenave R."/>
            <person name="Ahrendt S."/>
            <person name="Wang J."/>
            <person name="Lipzen A."/>
            <person name="Daum C."/>
            <person name="Barry K."/>
            <person name="Grigoriev I.V."/>
            <person name="Favel A."/>
            <person name="Rosso M.N."/>
            <person name="Martin F."/>
        </authorList>
    </citation>
    <scope>NUCLEOTIDE SEQUENCE [LARGE SCALE GENOMIC DNA]</scope>
    <source>
        <strain evidence="2 3">CIRM-BRFM 2984</strain>
    </source>
</reference>
<evidence type="ECO:0000259" key="1">
    <source>
        <dbReference type="Pfam" id="PF20722"/>
    </source>
</evidence>
<protein>
    <recommendedName>
        <fullName evidence="1">DUF6830 domain-containing protein</fullName>
    </recommendedName>
</protein>
<dbReference type="InterPro" id="IPR049233">
    <property type="entry name" value="DUF6830"/>
</dbReference>
<comment type="caution">
    <text evidence="2">The sequence shown here is derived from an EMBL/GenBank/DDBJ whole genome shotgun (WGS) entry which is preliminary data.</text>
</comment>